<comment type="caution">
    <text evidence="14">The sequence shown here is derived from an EMBL/GenBank/DDBJ whole genome shotgun (WGS) entry which is preliminary data.</text>
</comment>
<feature type="transmembrane region" description="Helical" evidence="12">
    <location>
        <begin position="117"/>
        <end position="137"/>
    </location>
</feature>
<evidence type="ECO:0000256" key="12">
    <source>
        <dbReference type="SAM" id="Phobius"/>
    </source>
</evidence>
<dbReference type="EMBL" id="MLJW01000803">
    <property type="protein sequence ID" value="OIQ82451.1"/>
    <property type="molecule type" value="Genomic_DNA"/>
</dbReference>
<dbReference type="GO" id="GO:0046872">
    <property type="term" value="F:metal ion binding"/>
    <property type="evidence" value="ECO:0007669"/>
    <property type="project" value="UniProtKB-KW"/>
</dbReference>
<evidence type="ECO:0000256" key="1">
    <source>
        <dbReference type="ARBA" id="ARBA00004651"/>
    </source>
</evidence>
<proteinExistence type="inferred from homology"/>
<keyword evidence="10 12" id="KW-0472">Membrane</keyword>
<dbReference type="PANTHER" id="PTHR30529:SF1">
    <property type="entry name" value="CYTOCHROME B561 HOMOLOG 2"/>
    <property type="match status" value="1"/>
</dbReference>
<evidence type="ECO:0000256" key="4">
    <source>
        <dbReference type="ARBA" id="ARBA00022617"/>
    </source>
</evidence>
<reference evidence="14" key="1">
    <citation type="submission" date="2016-10" db="EMBL/GenBank/DDBJ databases">
        <title>Sequence of Gallionella enrichment culture.</title>
        <authorList>
            <person name="Poehlein A."/>
            <person name="Muehling M."/>
            <person name="Daniel R."/>
        </authorList>
    </citation>
    <scope>NUCLEOTIDE SEQUENCE</scope>
</reference>
<keyword evidence="4" id="KW-0349">Heme</keyword>
<accession>A0A1J5QYB7</accession>
<evidence type="ECO:0000259" key="13">
    <source>
        <dbReference type="Pfam" id="PF01292"/>
    </source>
</evidence>
<evidence type="ECO:0000313" key="14">
    <source>
        <dbReference type="EMBL" id="OIQ82451.1"/>
    </source>
</evidence>
<evidence type="ECO:0000256" key="2">
    <source>
        <dbReference type="ARBA" id="ARBA00022448"/>
    </source>
</evidence>
<keyword evidence="5 12" id="KW-0812">Transmembrane</keyword>
<keyword evidence="6" id="KW-0479">Metal-binding</keyword>
<keyword evidence="3" id="KW-1003">Cell membrane</keyword>
<dbReference type="Gene3D" id="1.20.950.20">
    <property type="entry name" value="Transmembrane di-heme cytochromes, Chain C"/>
    <property type="match status" value="1"/>
</dbReference>
<dbReference type="Pfam" id="PF01292">
    <property type="entry name" value="Ni_hydr_CYTB"/>
    <property type="match status" value="1"/>
</dbReference>
<feature type="domain" description="Cytochrome b561 bacterial/Ni-hydrogenase" evidence="13">
    <location>
        <begin position="7"/>
        <end position="196"/>
    </location>
</feature>
<keyword evidence="2" id="KW-0813">Transport</keyword>
<keyword evidence="9" id="KW-0408">Iron</keyword>
<evidence type="ECO:0000256" key="10">
    <source>
        <dbReference type="ARBA" id="ARBA00023136"/>
    </source>
</evidence>
<feature type="transmembrane region" description="Helical" evidence="12">
    <location>
        <begin position="165"/>
        <end position="182"/>
    </location>
</feature>
<keyword evidence="7" id="KW-0249">Electron transport</keyword>
<keyword evidence="8 12" id="KW-1133">Transmembrane helix</keyword>
<dbReference type="PANTHER" id="PTHR30529">
    <property type="entry name" value="CYTOCHROME B561"/>
    <property type="match status" value="1"/>
</dbReference>
<protein>
    <recommendedName>
        <fullName evidence="13">Cytochrome b561 bacterial/Ni-hydrogenase domain-containing protein</fullName>
    </recommendedName>
</protein>
<sequence>MNDSIQRYNKVTIILHLVVAVLIFVMFGLGWYMADLPKDLPKVPSLDLFGLGWYHLQLVEPMSPRSFYFNLHKSLGVTVFSLILLRLFWRLTHVAPEFLATMQVWEKKLAEVTHKGLYLMMLAVPSTGLAMAIYSKYGVVWFGVRLLAGRDNEALRKVFMEAHEVAGWVLFGLIALHILAAIKHQVVDKDGVLQRMSLR</sequence>
<dbReference type="InterPro" id="IPR016174">
    <property type="entry name" value="Di-haem_cyt_TM"/>
</dbReference>
<evidence type="ECO:0000256" key="6">
    <source>
        <dbReference type="ARBA" id="ARBA00022723"/>
    </source>
</evidence>
<dbReference type="SUPFAM" id="SSF81342">
    <property type="entry name" value="Transmembrane di-heme cytochromes"/>
    <property type="match status" value="1"/>
</dbReference>
<organism evidence="14">
    <name type="scientific">mine drainage metagenome</name>
    <dbReference type="NCBI Taxonomy" id="410659"/>
    <lineage>
        <taxon>unclassified sequences</taxon>
        <taxon>metagenomes</taxon>
        <taxon>ecological metagenomes</taxon>
    </lineage>
</organism>
<dbReference type="GO" id="GO:0020037">
    <property type="term" value="F:heme binding"/>
    <property type="evidence" value="ECO:0007669"/>
    <property type="project" value="TreeGrafter"/>
</dbReference>
<evidence type="ECO:0000256" key="5">
    <source>
        <dbReference type="ARBA" id="ARBA00022692"/>
    </source>
</evidence>
<comment type="subcellular location">
    <subcellularLocation>
        <location evidence="1">Cell membrane</location>
        <topology evidence="1">Multi-pass membrane protein</topology>
    </subcellularLocation>
</comment>
<name>A0A1J5QYB7_9ZZZZ</name>
<evidence type="ECO:0000256" key="11">
    <source>
        <dbReference type="ARBA" id="ARBA00037975"/>
    </source>
</evidence>
<gene>
    <name evidence="14" type="ORF">GALL_357650</name>
</gene>
<comment type="similarity">
    <text evidence="11">Belongs to the cytochrome b561 family.</text>
</comment>
<dbReference type="InterPro" id="IPR052168">
    <property type="entry name" value="Cytochrome_b561_oxidase"/>
</dbReference>
<evidence type="ECO:0000256" key="9">
    <source>
        <dbReference type="ARBA" id="ARBA00023004"/>
    </source>
</evidence>
<evidence type="ECO:0000256" key="8">
    <source>
        <dbReference type="ARBA" id="ARBA00022989"/>
    </source>
</evidence>
<feature type="transmembrane region" description="Helical" evidence="12">
    <location>
        <begin position="12"/>
        <end position="34"/>
    </location>
</feature>
<dbReference type="GO" id="GO:0005886">
    <property type="term" value="C:plasma membrane"/>
    <property type="evidence" value="ECO:0007669"/>
    <property type="project" value="UniProtKB-SubCell"/>
</dbReference>
<dbReference type="AlphaFoldDB" id="A0A1J5QYB7"/>
<evidence type="ECO:0000256" key="3">
    <source>
        <dbReference type="ARBA" id="ARBA00022475"/>
    </source>
</evidence>
<evidence type="ECO:0000256" key="7">
    <source>
        <dbReference type="ARBA" id="ARBA00022982"/>
    </source>
</evidence>
<dbReference type="GO" id="GO:0022904">
    <property type="term" value="P:respiratory electron transport chain"/>
    <property type="evidence" value="ECO:0007669"/>
    <property type="project" value="InterPro"/>
</dbReference>
<dbReference type="GO" id="GO:0009055">
    <property type="term" value="F:electron transfer activity"/>
    <property type="evidence" value="ECO:0007669"/>
    <property type="project" value="InterPro"/>
</dbReference>
<dbReference type="InterPro" id="IPR011577">
    <property type="entry name" value="Cyt_b561_bac/Ni-Hgenase"/>
</dbReference>